<feature type="region of interest" description="Disordered" evidence="1">
    <location>
        <begin position="364"/>
        <end position="398"/>
    </location>
</feature>
<dbReference type="PANTHER" id="PTHR40465:SF1">
    <property type="entry name" value="DUF6534 DOMAIN-CONTAINING PROTEIN"/>
    <property type="match status" value="1"/>
</dbReference>
<dbReference type="InterPro" id="IPR045339">
    <property type="entry name" value="DUF6534"/>
</dbReference>
<protein>
    <recommendedName>
        <fullName evidence="3">DUF6534 domain-containing protein</fullName>
    </recommendedName>
</protein>
<proteinExistence type="predicted"/>
<feature type="transmembrane region" description="Helical" evidence="2">
    <location>
        <begin position="126"/>
        <end position="148"/>
    </location>
</feature>
<reference evidence="4 5" key="1">
    <citation type="submission" date="2014-04" db="EMBL/GenBank/DDBJ databases">
        <title>Evolutionary Origins and Diversification of the Mycorrhizal Mutualists.</title>
        <authorList>
            <consortium name="DOE Joint Genome Institute"/>
            <consortium name="Mycorrhizal Genomics Consortium"/>
            <person name="Kohler A."/>
            <person name="Kuo A."/>
            <person name="Nagy L.G."/>
            <person name="Floudas D."/>
            <person name="Copeland A."/>
            <person name="Barry K.W."/>
            <person name="Cichocki N."/>
            <person name="Veneault-Fourrey C."/>
            <person name="LaButti K."/>
            <person name="Lindquist E.A."/>
            <person name="Lipzen A."/>
            <person name="Lundell T."/>
            <person name="Morin E."/>
            <person name="Murat C."/>
            <person name="Riley R."/>
            <person name="Ohm R."/>
            <person name="Sun H."/>
            <person name="Tunlid A."/>
            <person name="Henrissat B."/>
            <person name="Grigoriev I.V."/>
            <person name="Hibbett D.S."/>
            <person name="Martin F."/>
        </authorList>
    </citation>
    <scope>NUCLEOTIDE SEQUENCE [LARGE SCALE GENOMIC DNA]</scope>
    <source>
        <strain evidence="4 5">FD-317 M1</strain>
    </source>
</reference>
<keyword evidence="2" id="KW-0812">Transmembrane</keyword>
<evidence type="ECO:0000256" key="1">
    <source>
        <dbReference type="SAM" id="MobiDB-lite"/>
    </source>
</evidence>
<feature type="transmembrane region" description="Helical" evidence="2">
    <location>
        <begin position="202"/>
        <end position="222"/>
    </location>
</feature>
<dbReference type="OrthoDB" id="3190888at2759"/>
<dbReference type="HOGENOM" id="CLU_046025_5_0_1"/>
<dbReference type="EMBL" id="KN834823">
    <property type="protein sequence ID" value="KIK53854.1"/>
    <property type="molecule type" value="Genomic_DNA"/>
</dbReference>
<evidence type="ECO:0000256" key="2">
    <source>
        <dbReference type="SAM" id="Phobius"/>
    </source>
</evidence>
<feature type="transmembrane region" description="Helical" evidence="2">
    <location>
        <begin position="267"/>
        <end position="289"/>
    </location>
</feature>
<keyword evidence="2" id="KW-0472">Membrane</keyword>
<evidence type="ECO:0000313" key="4">
    <source>
        <dbReference type="EMBL" id="KIK53854.1"/>
    </source>
</evidence>
<feature type="transmembrane region" description="Helical" evidence="2">
    <location>
        <begin position="87"/>
        <end position="106"/>
    </location>
</feature>
<evidence type="ECO:0000313" key="5">
    <source>
        <dbReference type="Proteomes" id="UP000053593"/>
    </source>
</evidence>
<dbReference type="AlphaFoldDB" id="A0A0D0BW20"/>
<accession>A0A0D0BW20</accession>
<dbReference type="PANTHER" id="PTHR40465">
    <property type="entry name" value="CHROMOSOME 1, WHOLE GENOME SHOTGUN SEQUENCE"/>
    <property type="match status" value="1"/>
</dbReference>
<feature type="transmembrane region" description="Helical" evidence="2">
    <location>
        <begin position="160"/>
        <end position="182"/>
    </location>
</feature>
<feature type="transmembrane region" description="Helical" evidence="2">
    <location>
        <begin position="242"/>
        <end position="261"/>
    </location>
</feature>
<name>A0A0D0BW20_9AGAR</name>
<feature type="transmembrane region" description="Helical" evidence="2">
    <location>
        <begin position="52"/>
        <end position="75"/>
    </location>
</feature>
<dbReference type="Proteomes" id="UP000053593">
    <property type="component" value="Unassembled WGS sequence"/>
</dbReference>
<feature type="domain" description="DUF6534" evidence="3">
    <location>
        <begin position="208"/>
        <end position="293"/>
    </location>
</feature>
<dbReference type="Pfam" id="PF20152">
    <property type="entry name" value="DUF6534"/>
    <property type="match status" value="1"/>
</dbReference>
<keyword evidence="5" id="KW-1185">Reference proteome</keyword>
<keyword evidence="2" id="KW-1133">Transmembrane helix</keyword>
<feature type="compositionally biased region" description="Polar residues" evidence="1">
    <location>
        <begin position="385"/>
        <end position="398"/>
    </location>
</feature>
<sequence>MLFFLWYLTSVFLWPTFEIIAPPICPNMSGNDNTSSDPSILLSISLDDTLGAAYIGHSFACAVLGILTCQVFNYYQHFTADSVELKILVGIIWSLETLHVILISHALYHYTISLFGSYVAILTEPIVWSLTSQVLVAAISGCIVKVCFTIRVWRFSQRNRLITGIIWVVFMVQFGWIITWLVAAYQLESISDLPSIKMQGSIALATGALADVLIAFALIFYLGKMRTGYRESDSLVESLNRYAIHTGALTSTLSVLTLIFLDARPQTYDFMGVYFVLSKTFAVSFMCTLNTRKVIAGQIVDDEQSGFGINGVDGNLNLPGPGLFKREDSSQHKNHIQPYLLTEAQSSPSKLDVKLAAASVRSRSSSVSVRQTQQSKSQSHTSRTYATISRTGTADNYV</sequence>
<evidence type="ECO:0000259" key="3">
    <source>
        <dbReference type="Pfam" id="PF20152"/>
    </source>
</evidence>
<organism evidence="4 5">
    <name type="scientific">Collybiopsis luxurians FD-317 M1</name>
    <dbReference type="NCBI Taxonomy" id="944289"/>
    <lineage>
        <taxon>Eukaryota</taxon>
        <taxon>Fungi</taxon>
        <taxon>Dikarya</taxon>
        <taxon>Basidiomycota</taxon>
        <taxon>Agaricomycotina</taxon>
        <taxon>Agaricomycetes</taxon>
        <taxon>Agaricomycetidae</taxon>
        <taxon>Agaricales</taxon>
        <taxon>Marasmiineae</taxon>
        <taxon>Omphalotaceae</taxon>
        <taxon>Collybiopsis</taxon>
        <taxon>Collybiopsis luxurians</taxon>
    </lineage>
</organism>
<gene>
    <name evidence="4" type="ORF">GYMLUDRAFT_923984</name>
</gene>
<feature type="compositionally biased region" description="Low complexity" evidence="1">
    <location>
        <begin position="364"/>
        <end position="384"/>
    </location>
</feature>